<sequence>MITAKRGPESITHNISFHKKVHAPDFQVLIDISSCDLDPGSIIDQANDDVASQSPCLVVDGALSSRLMSSDVQSPDDRVVLDHGTCRSVPVGSDMQNSDDRLVVEPVTHRPGPAGSVVSSLGDGPYNLRPRP</sequence>
<evidence type="ECO:0000313" key="3">
    <source>
        <dbReference type="Proteomes" id="UP001066276"/>
    </source>
</evidence>
<protein>
    <submittedName>
        <fullName evidence="2">Uncharacterized protein</fullName>
    </submittedName>
</protein>
<feature type="region of interest" description="Disordered" evidence="1">
    <location>
        <begin position="106"/>
        <end position="132"/>
    </location>
</feature>
<reference evidence="2" key="1">
    <citation type="journal article" date="2022" name="bioRxiv">
        <title>Sequencing and chromosome-scale assembly of the giantPleurodeles waltlgenome.</title>
        <authorList>
            <person name="Brown T."/>
            <person name="Elewa A."/>
            <person name="Iarovenko S."/>
            <person name="Subramanian E."/>
            <person name="Araus A.J."/>
            <person name="Petzold A."/>
            <person name="Susuki M."/>
            <person name="Suzuki K.-i.T."/>
            <person name="Hayashi T."/>
            <person name="Toyoda A."/>
            <person name="Oliveira C."/>
            <person name="Osipova E."/>
            <person name="Leigh N.D."/>
            <person name="Simon A."/>
            <person name="Yun M.H."/>
        </authorList>
    </citation>
    <scope>NUCLEOTIDE SEQUENCE</scope>
    <source>
        <strain evidence="2">20211129_DDA</strain>
        <tissue evidence="2">Liver</tissue>
    </source>
</reference>
<keyword evidence="3" id="KW-1185">Reference proteome</keyword>
<dbReference type="EMBL" id="JANPWB010000012">
    <property type="protein sequence ID" value="KAJ1117701.1"/>
    <property type="molecule type" value="Genomic_DNA"/>
</dbReference>
<name>A0AAV7NQE0_PLEWA</name>
<comment type="caution">
    <text evidence="2">The sequence shown here is derived from an EMBL/GenBank/DDBJ whole genome shotgun (WGS) entry which is preliminary data.</text>
</comment>
<dbReference type="Proteomes" id="UP001066276">
    <property type="component" value="Chromosome 8"/>
</dbReference>
<accession>A0AAV7NQE0</accession>
<organism evidence="2 3">
    <name type="scientific">Pleurodeles waltl</name>
    <name type="common">Iberian ribbed newt</name>
    <dbReference type="NCBI Taxonomy" id="8319"/>
    <lineage>
        <taxon>Eukaryota</taxon>
        <taxon>Metazoa</taxon>
        <taxon>Chordata</taxon>
        <taxon>Craniata</taxon>
        <taxon>Vertebrata</taxon>
        <taxon>Euteleostomi</taxon>
        <taxon>Amphibia</taxon>
        <taxon>Batrachia</taxon>
        <taxon>Caudata</taxon>
        <taxon>Salamandroidea</taxon>
        <taxon>Salamandridae</taxon>
        <taxon>Pleurodelinae</taxon>
        <taxon>Pleurodeles</taxon>
    </lineage>
</organism>
<evidence type="ECO:0000256" key="1">
    <source>
        <dbReference type="SAM" id="MobiDB-lite"/>
    </source>
</evidence>
<evidence type="ECO:0000313" key="2">
    <source>
        <dbReference type="EMBL" id="KAJ1117701.1"/>
    </source>
</evidence>
<proteinExistence type="predicted"/>
<gene>
    <name evidence="2" type="ORF">NDU88_005898</name>
</gene>
<dbReference type="AlphaFoldDB" id="A0AAV7NQE0"/>